<keyword evidence="4" id="KW-1185">Reference proteome</keyword>
<evidence type="ECO:0000313" key="3">
    <source>
        <dbReference type="EMBL" id="TPX42673.1"/>
    </source>
</evidence>
<feature type="region of interest" description="Disordered" evidence="1">
    <location>
        <begin position="414"/>
        <end position="466"/>
    </location>
</feature>
<dbReference type="EMBL" id="QEAN01000225">
    <property type="protein sequence ID" value="TPX42673.1"/>
    <property type="molecule type" value="Genomic_DNA"/>
</dbReference>
<name>A0A507CU39_9FUNG</name>
<proteinExistence type="predicted"/>
<keyword evidence="2" id="KW-0732">Signal</keyword>
<evidence type="ECO:0000256" key="1">
    <source>
        <dbReference type="SAM" id="MobiDB-lite"/>
    </source>
</evidence>
<comment type="caution">
    <text evidence="3">The sequence shown here is derived from an EMBL/GenBank/DDBJ whole genome shotgun (WGS) entry which is preliminary data.</text>
</comment>
<accession>A0A507CU39</accession>
<dbReference type="AlphaFoldDB" id="A0A507CU39"/>
<evidence type="ECO:0000313" key="4">
    <source>
        <dbReference type="Proteomes" id="UP000317494"/>
    </source>
</evidence>
<organism evidence="3 4">
    <name type="scientific">Synchytrium endobioticum</name>
    <dbReference type="NCBI Taxonomy" id="286115"/>
    <lineage>
        <taxon>Eukaryota</taxon>
        <taxon>Fungi</taxon>
        <taxon>Fungi incertae sedis</taxon>
        <taxon>Chytridiomycota</taxon>
        <taxon>Chytridiomycota incertae sedis</taxon>
        <taxon>Chytridiomycetes</taxon>
        <taxon>Synchytriales</taxon>
        <taxon>Synchytriaceae</taxon>
        <taxon>Synchytrium</taxon>
    </lineage>
</organism>
<gene>
    <name evidence="3" type="ORF">SeMB42_g05048</name>
</gene>
<feature type="compositionally biased region" description="Basic and acidic residues" evidence="1">
    <location>
        <begin position="421"/>
        <end position="438"/>
    </location>
</feature>
<feature type="signal peptide" evidence="2">
    <location>
        <begin position="1"/>
        <end position="22"/>
    </location>
</feature>
<feature type="chain" id="PRO_5021232702" evidence="2">
    <location>
        <begin position="23"/>
        <end position="482"/>
    </location>
</feature>
<dbReference type="VEuPathDB" id="FungiDB:SeMB42_g05048"/>
<sequence>MHYQSLYTLFLLLALGCPLSHAVPVGGVTSDTPDSSDTSPSSSLSFDPVSWVGMPVDPNNPETLKAFGKWCYAGMKYFRGLRTQLHRARQGDNADEIDLWAKLTYGALLDSQVGFPPVASAFSASELHHPLWAERSLTSKYMAKYTTRKLEHNLRELFKDEDSSFNTSFGDQVDDIGMFKKWAEEGGSRLQKLMDLLNEVATDFNLADSLAVYIDNFASQIYKGMPKYQSTSPCTRIQYGDVSVKLAKKLIEARLCVVEMHIKQITRQSDRSRHNEAVVSDLNESRKDSFHTKRQLKDILKAVATLESKFTQSDEPPEQLFISLDEHYQNSIKMDSKCLFQQATQANPEDLPTDDTSTWGPRYDDECGSQNCGPNYGADFVYSQCRDSEIDLAFTSSWVENGYDYPSMMVSQSNIPGLNEDTSKSYLESRDPSSRHFSDSNIPPNAGGGTGGLAESSPPGHTASVSSKTWDEYFTRYLILHS</sequence>
<reference evidence="3 4" key="1">
    <citation type="journal article" date="2019" name="Sci. Rep.">
        <title>Comparative genomics of chytrid fungi reveal insights into the obligate biotrophic and pathogenic lifestyle of Synchytrium endobioticum.</title>
        <authorList>
            <person name="van de Vossenberg B.T.L.H."/>
            <person name="Warris S."/>
            <person name="Nguyen H.D.T."/>
            <person name="van Gent-Pelzer M.P.E."/>
            <person name="Joly D.L."/>
            <person name="van de Geest H.C."/>
            <person name="Bonants P.J.M."/>
            <person name="Smith D.S."/>
            <person name="Levesque C.A."/>
            <person name="van der Lee T.A.J."/>
        </authorList>
    </citation>
    <scope>NUCLEOTIDE SEQUENCE [LARGE SCALE GENOMIC DNA]</scope>
    <source>
        <strain evidence="3 4">MB42</strain>
    </source>
</reference>
<protein>
    <submittedName>
        <fullName evidence="3">Uncharacterized protein</fullName>
    </submittedName>
</protein>
<dbReference type="Proteomes" id="UP000317494">
    <property type="component" value="Unassembled WGS sequence"/>
</dbReference>
<evidence type="ECO:0000256" key="2">
    <source>
        <dbReference type="SAM" id="SignalP"/>
    </source>
</evidence>